<organism evidence="2">
    <name type="scientific">marine metagenome</name>
    <dbReference type="NCBI Taxonomy" id="408172"/>
    <lineage>
        <taxon>unclassified sequences</taxon>
        <taxon>metagenomes</taxon>
        <taxon>ecological metagenomes</taxon>
    </lineage>
</organism>
<dbReference type="InterPro" id="IPR013230">
    <property type="entry name" value="Peptidase_M15A_C"/>
</dbReference>
<dbReference type="AlphaFoldDB" id="A0A382ELU3"/>
<reference evidence="2" key="1">
    <citation type="submission" date="2018-05" db="EMBL/GenBank/DDBJ databases">
        <authorList>
            <person name="Lanie J.A."/>
            <person name="Ng W.-L."/>
            <person name="Kazmierczak K.M."/>
            <person name="Andrzejewski T.M."/>
            <person name="Davidsen T.M."/>
            <person name="Wayne K.J."/>
            <person name="Tettelin H."/>
            <person name="Glass J.I."/>
            <person name="Rusch D."/>
            <person name="Podicherti R."/>
            <person name="Tsui H.-C.T."/>
            <person name="Winkler M.E."/>
        </authorList>
    </citation>
    <scope>NUCLEOTIDE SEQUENCE</scope>
</reference>
<dbReference type="Pfam" id="PF08291">
    <property type="entry name" value="Peptidase_M15_3"/>
    <property type="match status" value="1"/>
</dbReference>
<dbReference type="InterPro" id="IPR009045">
    <property type="entry name" value="Zn_M74/Hedgehog-like"/>
</dbReference>
<accession>A0A382ELU3</accession>
<evidence type="ECO:0000259" key="1">
    <source>
        <dbReference type="Pfam" id="PF08291"/>
    </source>
</evidence>
<dbReference type="EMBL" id="UINC01045089">
    <property type="protein sequence ID" value="SVB51415.1"/>
    <property type="molecule type" value="Genomic_DNA"/>
</dbReference>
<feature type="domain" description="Peptidase M15A C-terminal" evidence="1">
    <location>
        <begin position="1"/>
        <end position="101"/>
    </location>
</feature>
<proteinExistence type="predicted"/>
<evidence type="ECO:0000313" key="2">
    <source>
        <dbReference type="EMBL" id="SVB51415.1"/>
    </source>
</evidence>
<protein>
    <recommendedName>
        <fullName evidence="1">Peptidase M15A C-terminal domain-containing protein</fullName>
    </recommendedName>
</protein>
<gene>
    <name evidence="2" type="ORF">METZ01_LOCUS204269</name>
</gene>
<dbReference type="Gene3D" id="3.30.1380.10">
    <property type="match status" value="1"/>
</dbReference>
<name>A0A382ELU3_9ZZZZ</name>
<dbReference type="SUPFAM" id="SSF55166">
    <property type="entry name" value="Hedgehog/DD-peptidase"/>
    <property type="match status" value="1"/>
</dbReference>
<sequence length="154" mass="17635">MTKSQTAARMGLDNNPSEDEQENLRLLCERVLQPVRDHFNKVLTISSGFRNIVLSQKIGSSAKSQHCAGEAADFEIFGVPNNEVSDWIKENMMFDQLILEFWEPGQPNAGWIHVSYKKEINSNRKEYLMAIKNPESLQTEYKPILGLSTDRYVK</sequence>